<dbReference type="EMBL" id="JBBWWR010000004">
    <property type="protein sequence ID" value="KAK8968639.1"/>
    <property type="molecule type" value="Genomic_DNA"/>
</dbReference>
<feature type="region of interest" description="Disordered" evidence="1">
    <location>
        <begin position="1"/>
        <end position="96"/>
    </location>
</feature>
<feature type="compositionally biased region" description="Acidic residues" evidence="1">
    <location>
        <begin position="1"/>
        <end position="12"/>
    </location>
</feature>
<feature type="compositionally biased region" description="Polar residues" evidence="1">
    <location>
        <begin position="85"/>
        <end position="95"/>
    </location>
</feature>
<organism evidence="2 3">
    <name type="scientific">Platanthera guangdongensis</name>
    <dbReference type="NCBI Taxonomy" id="2320717"/>
    <lineage>
        <taxon>Eukaryota</taxon>
        <taxon>Viridiplantae</taxon>
        <taxon>Streptophyta</taxon>
        <taxon>Embryophyta</taxon>
        <taxon>Tracheophyta</taxon>
        <taxon>Spermatophyta</taxon>
        <taxon>Magnoliopsida</taxon>
        <taxon>Liliopsida</taxon>
        <taxon>Asparagales</taxon>
        <taxon>Orchidaceae</taxon>
        <taxon>Orchidoideae</taxon>
        <taxon>Orchideae</taxon>
        <taxon>Orchidinae</taxon>
        <taxon>Platanthera</taxon>
    </lineage>
</organism>
<evidence type="ECO:0000313" key="2">
    <source>
        <dbReference type="EMBL" id="KAK8968639.1"/>
    </source>
</evidence>
<gene>
    <name evidence="2" type="ORF">KSP40_PGU001647</name>
</gene>
<keyword evidence="3" id="KW-1185">Reference proteome</keyword>
<proteinExistence type="predicted"/>
<dbReference type="InterPro" id="IPR006886">
    <property type="entry name" value="RNA_pol_III_Rpc5"/>
</dbReference>
<name>A0ABR2MWN9_9ASPA</name>
<dbReference type="PANTHER" id="PTHR12069">
    <property type="entry name" value="DNA-DIRECTED RNA POLYMERASES III 80 KDA POLYPEPTIDE RNA POLYMERASE III SUBUNIT 5"/>
    <property type="match status" value="1"/>
</dbReference>
<dbReference type="Pfam" id="PF04801">
    <property type="entry name" value="RPC5"/>
    <property type="match status" value="1"/>
</dbReference>
<evidence type="ECO:0000256" key="1">
    <source>
        <dbReference type="SAM" id="MobiDB-lite"/>
    </source>
</evidence>
<reference evidence="2 3" key="1">
    <citation type="journal article" date="2022" name="Nat. Plants">
        <title>Genomes of leafy and leafless Platanthera orchids illuminate the evolution of mycoheterotrophy.</title>
        <authorList>
            <person name="Li M.H."/>
            <person name="Liu K.W."/>
            <person name="Li Z."/>
            <person name="Lu H.C."/>
            <person name="Ye Q.L."/>
            <person name="Zhang D."/>
            <person name="Wang J.Y."/>
            <person name="Li Y.F."/>
            <person name="Zhong Z.M."/>
            <person name="Liu X."/>
            <person name="Yu X."/>
            <person name="Liu D.K."/>
            <person name="Tu X.D."/>
            <person name="Liu B."/>
            <person name="Hao Y."/>
            <person name="Liao X.Y."/>
            <person name="Jiang Y.T."/>
            <person name="Sun W.H."/>
            <person name="Chen J."/>
            <person name="Chen Y.Q."/>
            <person name="Ai Y."/>
            <person name="Zhai J.W."/>
            <person name="Wu S.S."/>
            <person name="Zhou Z."/>
            <person name="Hsiao Y.Y."/>
            <person name="Wu W.L."/>
            <person name="Chen Y.Y."/>
            <person name="Lin Y.F."/>
            <person name="Hsu J.L."/>
            <person name="Li C.Y."/>
            <person name="Wang Z.W."/>
            <person name="Zhao X."/>
            <person name="Zhong W.Y."/>
            <person name="Ma X.K."/>
            <person name="Ma L."/>
            <person name="Huang J."/>
            <person name="Chen G.Z."/>
            <person name="Huang M.Z."/>
            <person name="Huang L."/>
            <person name="Peng D.H."/>
            <person name="Luo Y.B."/>
            <person name="Zou S.Q."/>
            <person name="Chen S.P."/>
            <person name="Lan S."/>
            <person name="Tsai W.C."/>
            <person name="Van de Peer Y."/>
            <person name="Liu Z.J."/>
        </authorList>
    </citation>
    <scope>NUCLEOTIDE SEQUENCE [LARGE SCALE GENOMIC DNA]</scope>
    <source>
        <strain evidence="2">Lor288</strain>
    </source>
</reference>
<dbReference type="PANTHER" id="PTHR12069:SF0">
    <property type="entry name" value="DNA-DIRECTED RNA POLYMERASE III SUBUNIT RPC5"/>
    <property type="match status" value="1"/>
</dbReference>
<accession>A0ABR2MWN9</accession>
<protein>
    <recommendedName>
        <fullName evidence="4">DNA-directed RNA polymerase III subunit RPC5</fullName>
    </recommendedName>
</protein>
<evidence type="ECO:0000313" key="3">
    <source>
        <dbReference type="Proteomes" id="UP001412067"/>
    </source>
</evidence>
<evidence type="ECO:0008006" key="4">
    <source>
        <dbReference type="Google" id="ProtNLM"/>
    </source>
</evidence>
<dbReference type="Proteomes" id="UP001412067">
    <property type="component" value="Unassembled WGS sequence"/>
</dbReference>
<comment type="caution">
    <text evidence="2">The sequence shown here is derived from an EMBL/GenBank/DDBJ whole genome shotgun (WGS) entry which is preliminary data.</text>
</comment>
<sequence length="661" mass="74375">MDVDELFDDSSIDLEVARAPPRPSRFQPKIKGKVKVEPSPPQSQSQSQSWAPKPTPLAEESPSQIDGIEASKDPTTPHLVVGNGAITTNPENEISSMEEDEDVIVHEFDVYINPSLDADTKLYDMQFPLRPSWRPYEIDEKCKEVWIKPKLSHFEIEFSLDVDNTENYNKEVDDGLMIATQTLSSSTSPYVNEFAVGVLRGNQFHVNPLRAVVQFRPSTSHLDGVQKVKRGDHHLESNLKTVEKPKESLMASDHKGKTAQDDANEVNDHIDIDEPWVLLEYLNAESPASCLYKEKAVAEARNQIPFTVKSSDYLYSYGMSTSSYNRKATGPSIRYFLTMPLEDRLKQWLSQGPQVNRFVALMHLAPTDSVEVVLRLLQHHAYLVQGLWVSESSLVCTGENALYRDYILLQFSKNRVLHERNLKVVKPDLRNRWLKLFSVNRRLFEDWKFKDDPDSLFIKQYPEIVKAQENAWSIREKNILGCLLTGGKSSSSNSNNSVNLGVASRATSSIEPCQNQERNGANSSVATTIPTKGLDGLAKAIMDLLHIHKVLSLNSIIQGLHEKTNAGLHEVENVASQIAMKVHELYVLKSLGKPALDQFWNVAIKYFNGKGRYAKVKKKEIKLAAQLLLKRDVSDADYSQVMNELCVSTGGSWILKSGALR</sequence>